<evidence type="ECO:0000313" key="2">
    <source>
        <dbReference type="Proteomes" id="UP000789702"/>
    </source>
</evidence>
<reference evidence="1" key="1">
    <citation type="submission" date="2021-06" db="EMBL/GenBank/DDBJ databases">
        <authorList>
            <person name="Kallberg Y."/>
            <person name="Tangrot J."/>
            <person name="Rosling A."/>
        </authorList>
    </citation>
    <scope>NUCLEOTIDE SEQUENCE</scope>
    <source>
        <strain evidence="1">IL203A</strain>
    </source>
</reference>
<name>A0ACA9R3G3_9GLOM</name>
<organism evidence="1 2">
    <name type="scientific">Dentiscutata heterogama</name>
    <dbReference type="NCBI Taxonomy" id="1316150"/>
    <lineage>
        <taxon>Eukaryota</taxon>
        <taxon>Fungi</taxon>
        <taxon>Fungi incertae sedis</taxon>
        <taxon>Mucoromycota</taxon>
        <taxon>Glomeromycotina</taxon>
        <taxon>Glomeromycetes</taxon>
        <taxon>Diversisporales</taxon>
        <taxon>Gigasporaceae</taxon>
        <taxon>Dentiscutata</taxon>
    </lineage>
</organism>
<protein>
    <submittedName>
        <fullName evidence="1">309_t:CDS:1</fullName>
    </submittedName>
</protein>
<keyword evidence="2" id="KW-1185">Reference proteome</keyword>
<feature type="non-terminal residue" evidence="1">
    <location>
        <position position="117"/>
    </location>
</feature>
<gene>
    <name evidence="1" type="ORF">DHETER_LOCUS16099</name>
</gene>
<dbReference type="Proteomes" id="UP000789702">
    <property type="component" value="Unassembled WGS sequence"/>
</dbReference>
<accession>A0ACA9R3G3</accession>
<dbReference type="EMBL" id="CAJVPU010059598">
    <property type="protein sequence ID" value="CAG8775606.1"/>
    <property type="molecule type" value="Genomic_DNA"/>
</dbReference>
<evidence type="ECO:0000313" key="1">
    <source>
        <dbReference type="EMBL" id="CAG8775606.1"/>
    </source>
</evidence>
<feature type="non-terminal residue" evidence="1">
    <location>
        <position position="1"/>
    </location>
</feature>
<proteinExistence type="predicted"/>
<sequence>VSGNKPITTRICGISQNPKSKNYGIVMKYWNLGSLRNVLNDTFHEKSWDGRLDILIEISSCLSQLHNVNIIHKNLHSGNILFDLHFGITISDLGLCKPLDNENSKDIYGVIPYIAPE</sequence>
<comment type="caution">
    <text evidence="1">The sequence shown here is derived from an EMBL/GenBank/DDBJ whole genome shotgun (WGS) entry which is preliminary data.</text>
</comment>